<reference evidence="2" key="1">
    <citation type="submission" date="2020-06" db="EMBL/GenBank/DDBJ databases">
        <authorList>
            <person name="Onetto C."/>
        </authorList>
    </citation>
    <scope>NUCLEOTIDE SEQUENCE</scope>
</reference>
<name>A0A9N8K0Y5_9PEZI</name>
<gene>
    <name evidence="2" type="ORF">AWRI4619_LOCUS9370</name>
</gene>
<dbReference type="InterPro" id="IPR013517">
    <property type="entry name" value="FG-GAP"/>
</dbReference>
<keyword evidence="3" id="KW-1185">Reference proteome</keyword>
<dbReference type="Proteomes" id="UP000716446">
    <property type="component" value="Unassembled WGS sequence"/>
</dbReference>
<sequence length="577" mass="62203">MHAFLKVSDLSDDGIHPLDPGYRKMAAVWWDAISRAESTIQAPANDNGMIDTGFSAVHNCTKVAGNARGPIKSQQGSGHDDGLYIHHSTSKGNIPSGKVFFGPDTKINAAIPEHMFFAQLVNSGGADRAGALDDWVVPEHDGYMATDVRIADIDGDGRADYCLIGHNGDILCSRNQGQGDSYSWQGFKTVGGLREVVFTAKNKGDASGVRLADLNGDFRSDWMWIGDQGDIDTWINQRGWGTGIIKFGRIYGSGRLDYVYFKNVSDGYEMHVWQNNGGGGTRRKGDGVFYCDMRNIGSDDYVWIYSDGHADSGDFYANIHEPPGWGHETKITLKVPGPRMGIHLADWNGDGKCDVLVQDKKTGALTMWENRYDASTNTLKFANVGVVTGAATCTQGWGVGIFDRGMAVTDIDGDGRADVLCIEPNGRITAWLNPKAGLVDVGQIKFSEGWDRANIRFADVEASGRADIIHLDKFTGAATVVKNNGHKPGGKGIIKLGPISTNAEKAVVEMTDPLPTLVYHSIRVTAGTAIASRDGKGISGVASARRGMSADSVASLGSVFKNNDDKLQSIMKIIFTL</sequence>
<dbReference type="SUPFAM" id="SSF69318">
    <property type="entry name" value="Integrin alpha N-terminal domain"/>
    <property type="match status" value="1"/>
</dbReference>
<evidence type="ECO:0000256" key="1">
    <source>
        <dbReference type="ARBA" id="ARBA00022729"/>
    </source>
</evidence>
<keyword evidence="1" id="KW-0732">Signal</keyword>
<accession>A0A9N8K0Y5</accession>
<dbReference type="AlphaFoldDB" id="A0A9N8K0Y5"/>
<dbReference type="PANTHER" id="PTHR46580">
    <property type="entry name" value="SENSOR KINASE-RELATED"/>
    <property type="match status" value="1"/>
</dbReference>
<dbReference type="InterPro" id="IPR028994">
    <property type="entry name" value="Integrin_alpha_N"/>
</dbReference>
<dbReference type="EMBL" id="CAIJEN010000017">
    <property type="protein sequence ID" value="CAD0096620.1"/>
    <property type="molecule type" value="Genomic_DNA"/>
</dbReference>
<dbReference type="Gene3D" id="3.40.50.1110">
    <property type="entry name" value="SGNH hydrolase"/>
    <property type="match status" value="1"/>
</dbReference>
<proteinExistence type="predicted"/>
<evidence type="ECO:0008006" key="4">
    <source>
        <dbReference type="Google" id="ProtNLM"/>
    </source>
</evidence>
<organism evidence="2 3">
    <name type="scientific">Aureobasidium vineae</name>
    <dbReference type="NCBI Taxonomy" id="2773715"/>
    <lineage>
        <taxon>Eukaryota</taxon>
        <taxon>Fungi</taxon>
        <taxon>Dikarya</taxon>
        <taxon>Ascomycota</taxon>
        <taxon>Pezizomycotina</taxon>
        <taxon>Dothideomycetes</taxon>
        <taxon>Dothideomycetidae</taxon>
        <taxon>Dothideales</taxon>
        <taxon>Saccotheciaceae</taxon>
        <taxon>Aureobasidium</taxon>
    </lineage>
</organism>
<evidence type="ECO:0000313" key="2">
    <source>
        <dbReference type="EMBL" id="CAD0096620.1"/>
    </source>
</evidence>
<comment type="caution">
    <text evidence="2">The sequence shown here is derived from an EMBL/GenBank/DDBJ whole genome shotgun (WGS) entry which is preliminary data.</text>
</comment>
<dbReference type="Gene3D" id="2.130.10.130">
    <property type="entry name" value="Integrin alpha, N-terminal"/>
    <property type="match status" value="1"/>
</dbReference>
<evidence type="ECO:0000313" key="3">
    <source>
        <dbReference type="Proteomes" id="UP000716446"/>
    </source>
</evidence>
<protein>
    <recommendedName>
        <fullName evidence="4">FG-GAP repeat protein</fullName>
    </recommendedName>
</protein>
<dbReference type="Pfam" id="PF13517">
    <property type="entry name" value="FG-GAP_3"/>
    <property type="match status" value="1"/>
</dbReference>
<dbReference type="InterPro" id="IPR036514">
    <property type="entry name" value="SGNH_hydro_sf"/>
</dbReference>